<reference evidence="2" key="1">
    <citation type="journal article" date="2023" name="Science">
        <title>Genome structures resolve the early diversification of teleost fishes.</title>
        <authorList>
            <person name="Parey E."/>
            <person name="Louis A."/>
            <person name="Montfort J."/>
            <person name="Bouchez O."/>
            <person name="Roques C."/>
            <person name="Iampietro C."/>
            <person name="Lluch J."/>
            <person name="Castinel A."/>
            <person name="Donnadieu C."/>
            <person name="Desvignes T."/>
            <person name="Floi Bucao C."/>
            <person name="Jouanno E."/>
            <person name="Wen M."/>
            <person name="Mejri S."/>
            <person name="Dirks R."/>
            <person name="Jansen H."/>
            <person name="Henkel C."/>
            <person name="Chen W.J."/>
            <person name="Zahm M."/>
            <person name="Cabau C."/>
            <person name="Klopp C."/>
            <person name="Thompson A.W."/>
            <person name="Robinson-Rechavi M."/>
            <person name="Braasch I."/>
            <person name="Lecointre G."/>
            <person name="Bobe J."/>
            <person name="Postlethwait J.H."/>
            <person name="Berthelot C."/>
            <person name="Roest Crollius H."/>
            <person name="Guiguen Y."/>
        </authorList>
    </citation>
    <scope>NUCLEOTIDE SEQUENCE</scope>
    <source>
        <strain evidence="2">NC1722</strain>
    </source>
</reference>
<proteinExistence type="predicted"/>
<dbReference type="EMBL" id="JAINUG010000004">
    <property type="protein sequence ID" value="KAJ8417448.1"/>
    <property type="molecule type" value="Genomic_DNA"/>
</dbReference>
<dbReference type="Proteomes" id="UP001221898">
    <property type="component" value="Unassembled WGS sequence"/>
</dbReference>
<evidence type="ECO:0000256" key="1">
    <source>
        <dbReference type="SAM" id="MobiDB-lite"/>
    </source>
</evidence>
<gene>
    <name evidence="2" type="ORF">AAFF_G00286750</name>
</gene>
<feature type="region of interest" description="Disordered" evidence="1">
    <location>
        <begin position="1"/>
        <end position="25"/>
    </location>
</feature>
<sequence>MGVSKREPETGAEGPPPPPLPLQREVSGAVWPGWCSAGLLRPSSPPRAVIPVRSSAGSGWKMGEGAQQPCVFPLTRKRNPPSSPLLTNALSPNTISTRPPAWLLPAACRGRQGLVPA</sequence>
<feature type="region of interest" description="Disordered" evidence="1">
    <location>
        <begin position="74"/>
        <end position="96"/>
    </location>
</feature>
<protein>
    <submittedName>
        <fullName evidence="2">Uncharacterized protein</fullName>
    </submittedName>
</protein>
<evidence type="ECO:0000313" key="3">
    <source>
        <dbReference type="Proteomes" id="UP001221898"/>
    </source>
</evidence>
<dbReference type="AlphaFoldDB" id="A0AAD7X269"/>
<keyword evidence="3" id="KW-1185">Reference proteome</keyword>
<feature type="compositionally biased region" description="Polar residues" evidence="1">
    <location>
        <begin position="84"/>
        <end position="96"/>
    </location>
</feature>
<name>A0AAD7X269_9TELE</name>
<accession>A0AAD7X269</accession>
<organism evidence="2 3">
    <name type="scientific">Aldrovandia affinis</name>
    <dbReference type="NCBI Taxonomy" id="143900"/>
    <lineage>
        <taxon>Eukaryota</taxon>
        <taxon>Metazoa</taxon>
        <taxon>Chordata</taxon>
        <taxon>Craniata</taxon>
        <taxon>Vertebrata</taxon>
        <taxon>Euteleostomi</taxon>
        <taxon>Actinopterygii</taxon>
        <taxon>Neopterygii</taxon>
        <taxon>Teleostei</taxon>
        <taxon>Notacanthiformes</taxon>
        <taxon>Halosauridae</taxon>
        <taxon>Aldrovandia</taxon>
    </lineage>
</organism>
<evidence type="ECO:0000313" key="2">
    <source>
        <dbReference type="EMBL" id="KAJ8417448.1"/>
    </source>
</evidence>
<comment type="caution">
    <text evidence="2">The sequence shown here is derived from an EMBL/GenBank/DDBJ whole genome shotgun (WGS) entry which is preliminary data.</text>
</comment>